<evidence type="ECO:0000256" key="1">
    <source>
        <dbReference type="ARBA" id="ARBA00022729"/>
    </source>
</evidence>
<keyword evidence="5" id="KW-0614">Plasmid</keyword>
<reference evidence="5 6" key="1">
    <citation type="journal article" date="2015" name="Genome Announc.">
        <title>Complete genome sequences for 59 burkholderia isolates, both pathogenic and near neighbor.</title>
        <authorList>
            <person name="Johnson S.L."/>
            <person name="Bishop-Lilly K.A."/>
            <person name="Ladner J.T."/>
            <person name="Daligault H.E."/>
            <person name="Davenport K.W."/>
            <person name="Jaissle J."/>
            <person name="Frey K.G."/>
            <person name="Koroleva G.I."/>
            <person name="Bruce D.C."/>
            <person name="Coyne S.R."/>
            <person name="Broomall S.M."/>
            <person name="Li P.E."/>
            <person name="Teshima H."/>
            <person name="Gibbons H.S."/>
            <person name="Palacios G.F."/>
            <person name="Rosenzweig C.N."/>
            <person name="Redden C.L."/>
            <person name="Xu Y."/>
            <person name="Minogue T.D."/>
            <person name="Chain P.S."/>
        </authorList>
    </citation>
    <scope>NUCLEOTIDE SEQUENCE [LARGE SCALE GENOMIC DNA]</scope>
    <source>
        <strain evidence="5">ATCC BAA-463</strain>
        <plasmid evidence="6">pBIL</plasmid>
    </source>
</reference>
<dbReference type="Proteomes" id="UP000032614">
    <property type="component" value="Plasmid pBIL"/>
</dbReference>
<sequence>MNMWIRFAILLMACVTGGLLAGCDEQKVADTVNAIKPDAMAFGNLQPGVSTIDDVRRQAGKPEIVWQNDDGSQRFEYPRGPNGTKTYMVEFAPDGTMVAITQALTAENFAKVGPGMTKDDVRRLLGKPATVARYALKQEDVWSWHWAAGGYPGDSMFDAHFSVDGVVTTTSRSEAPGHEKP</sequence>
<proteinExistence type="predicted"/>
<evidence type="ECO:0000259" key="4">
    <source>
        <dbReference type="Pfam" id="PF04355"/>
    </source>
</evidence>
<geneLocation type="plasmid" evidence="5 6">
    <name>pBIL</name>
</geneLocation>
<dbReference type="InterPro" id="IPR037873">
    <property type="entry name" value="BamE-like"/>
</dbReference>
<gene>
    <name evidence="5" type="ORF">OI25_8023</name>
</gene>
<dbReference type="PROSITE" id="PS51257">
    <property type="entry name" value="PROKAR_LIPOPROTEIN"/>
    <property type="match status" value="1"/>
</dbReference>
<organism evidence="5 6">
    <name type="scientific">Paraburkholderia fungorum</name>
    <dbReference type="NCBI Taxonomy" id="134537"/>
    <lineage>
        <taxon>Bacteria</taxon>
        <taxon>Pseudomonadati</taxon>
        <taxon>Pseudomonadota</taxon>
        <taxon>Betaproteobacteria</taxon>
        <taxon>Burkholderiales</taxon>
        <taxon>Burkholderiaceae</taxon>
        <taxon>Paraburkholderia</taxon>
    </lineage>
</organism>
<accession>A0AAU8SXG4</accession>
<evidence type="ECO:0000313" key="5">
    <source>
        <dbReference type="EMBL" id="AJZ56109.1"/>
    </source>
</evidence>
<dbReference type="KEGG" id="bfn:OI25_8023"/>
<name>A0AAU8SXG4_9BURK</name>
<evidence type="ECO:0000256" key="2">
    <source>
        <dbReference type="ARBA" id="ARBA00023136"/>
    </source>
</evidence>
<keyword evidence="2" id="KW-0472">Membrane</keyword>
<dbReference type="Pfam" id="PF04355">
    <property type="entry name" value="BamE"/>
    <property type="match status" value="1"/>
</dbReference>
<feature type="domain" description="Outer membrane protein assembly factor BamE" evidence="4">
    <location>
        <begin position="104"/>
        <end position="134"/>
    </location>
</feature>
<protein>
    <submittedName>
        <fullName evidence="5">SmpA / OmlA family protein</fullName>
    </submittedName>
</protein>
<evidence type="ECO:0000256" key="3">
    <source>
        <dbReference type="SAM" id="SignalP"/>
    </source>
</evidence>
<dbReference type="GO" id="GO:0019867">
    <property type="term" value="C:outer membrane"/>
    <property type="evidence" value="ECO:0007669"/>
    <property type="project" value="InterPro"/>
</dbReference>
<dbReference type="InterPro" id="IPR007450">
    <property type="entry name" value="BamE_dom"/>
</dbReference>
<evidence type="ECO:0000313" key="6">
    <source>
        <dbReference type="Proteomes" id="UP000032614"/>
    </source>
</evidence>
<dbReference type="AlphaFoldDB" id="A0AAU8SXG4"/>
<dbReference type="Gene3D" id="3.30.1450.10">
    <property type="match status" value="1"/>
</dbReference>
<feature type="chain" id="PRO_5043997993" evidence="3">
    <location>
        <begin position="22"/>
        <end position="181"/>
    </location>
</feature>
<keyword evidence="1 3" id="KW-0732">Signal</keyword>
<feature type="signal peptide" evidence="3">
    <location>
        <begin position="1"/>
        <end position="21"/>
    </location>
</feature>
<dbReference type="EMBL" id="CP010024">
    <property type="protein sequence ID" value="AJZ56109.1"/>
    <property type="molecule type" value="Genomic_DNA"/>
</dbReference>